<dbReference type="Gene3D" id="3.40.50.1860">
    <property type="match status" value="1"/>
</dbReference>
<dbReference type="SUPFAM" id="SSF53681">
    <property type="entry name" value="Aspartate/glutamate racemase"/>
    <property type="match status" value="1"/>
</dbReference>
<comment type="caution">
    <text evidence="1">The sequence shown here is derived from an EMBL/GenBank/DDBJ whole genome shotgun (WGS) entry which is preliminary data.</text>
</comment>
<proteinExistence type="predicted"/>
<dbReference type="InterPro" id="IPR001920">
    <property type="entry name" value="Asp/Glu_race"/>
</dbReference>
<protein>
    <submittedName>
        <fullName evidence="1">Glutamate racemase</fullName>
        <ecNumber evidence="1">5.1.1.3</ecNumber>
    </submittedName>
</protein>
<name>A0A645IND5_9ZZZZ</name>
<gene>
    <name evidence="1" type="primary">murI_32</name>
    <name evidence="1" type="ORF">SDC9_199570</name>
</gene>
<dbReference type="EMBL" id="VSSQ01117499">
    <property type="protein sequence ID" value="MPN51919.1"/>
    <property type="molecule type" value="Genomic_DNA"/>
</dbReference>
<reference evidence="1" key="1">
    <citation type="submission" date="2019-08" db="EMBL/GenBank/DDBJ databases">
        <authorList>
            <person name="Kucharzyk K."/>
            <person name="Murdoch R.W."/>
            <person name="Higgins S."/>
            <person name="Loffler F."/>
        </authorList>
    </citation>
    <scope>NUCLEOTIDE SEQUENCE</scope>
</reference>
<dbReference type="GO" id="GO:0008881">
    <property type="term" value="F:glutamate racemase activity"/>
    <property type="evidence" value="ECO:0007669"/>
    <property type="project" value="UniProtKB-EC"/>
</dbReference>
<keyword evidence="1" id="KW-0413">Isomerase</keyword>
<organism evidence="1">
    <name type="scientific">bioreactor metagenome</name>
    <dbReference type="NCBI Taxonomy" id="1076179"/>
    <lineage>
        <taxon>unclassified sequences</taxon>
        <taxon>metagenomes</taxon>
        <taxon>ecological metagenomes</taxon>
    </lineage>
</organism>
<evidence type="ECO:0000313" key="1">
    <source>
        <dbReference type="EMBL" id="MPN51919.1"/>
    </source>
</evidence>
<accession>A0A645IND5</accession>
<dbReference type="AlphaFoldDB" id="A0A645IND5"/>
<sequence length="89" mass="9557">MLGCTHYPLLIPLIADFMGPGVTLIDAGARCAGQAARLLAEQDALAPPEGEGSCHYYVSDAVEDFARLASIFMQEDVSAEVRRVDIQAF</sequence>
<dbReference type="EC" id="5.1.1.3" evidence="1"/>